<evidence type="ECO:0000313" key="3">
    <source>
        <dbReference type="Proteomes" id="UP000689967"/>
    </source>
</evidence>
<gene>
    <name evidence="2" type="ORF">JJQ90_02475</name>
</gene>
<accession>A0ABS6H299</accession>
<keyword evidence="1" id="KW-0732">Signal</keyword>
<proteinExistence type="predicted"/>
<feature type="signal peptide" evidence="1">
    <location>
        <begin position="1"/>
        <end position="22"/>
    </location>
</feature>
<evidence type="ECO:0000313" key="2">
    <source>
        <dbReference type="EMBL" id="MBU8542549.1"/>
    </source>
</evidence>
<dbReference type="EMBL" id="JAERQM010000001">
    <property type="protein sequence ID" value="MBU8542549.1"/>
    <property type="molecule type" value="Genomic_DNA"/>
</dbReference>
<organism evidence="2 3">
    <name type="scientific">Falsiroseomonas oleicola</name>
    <dbReference type="NCBI Taxonomy" id="2801474"/>
    <lineage>
        <taxon>Bacteria</taxon>
        <taxon>Pseudomonadati</taxon>
        <taxon>Pseudomonadota</taxon>
        <taxon>Alphaproteobacteria</taxon>
        <taxon>Acetobacterales</taxon>
        <taxon>Roseomonadaceae</taxon>
        <taxon>Falsiroseomonas</taxon>
    </lineage>
</organism>
<protein>
    <recommendedName>
        <fullName evidence="4">PepSY domain-containing protein</fullName>
    </recommendedName>
</protein>
<sequence length="153" mass="16762">MRNILSGTCLAATLFLGAPVWAQTPATPAPPTDASRMDEPLIATLLGARGYTDIADVTEEGEILRIGTARRFGERVENLRVVARTGEVADEAPLTPGQVRHLLEERGYSDVDGLTREGDRLVVLARQNEHQWRLQLDAQRGTVLQQQAHDVSP</sequence>
<name>A0ABS6H299_9PROT</name>
<evidence type="ECO:0008006" key="4">
    <source>
        <dbReference type="Google" id="ProtNLM"/>
    </source>
</evidence>
<dbReference type="RefSeq" id="WP_216872863.1">
    <property type="nucleotide sequence ID" value="NZ_JAERQM010000001.1"/>
</dbReference>
<reference evidence="2 3" key="1">
    <citation type="submission" date="2021-01" db="EMBL/GenBank/DDBJ databases">
        <title>Roseomonas sp. nov, a bacterium isolated from an oil production mixture in Yumen Oilfield.</title>
        <authorList>
            <person name="Wu D."/>
        </authorList>
    </citation>
    <scope>NUCLEOTIDE SEQUENCE [LARGE SCALE GENOMIC DNA]</scope>
    <source>
        <strain evidence="2 3">ROY-5-3</strain>
    </source>
</reference>
<evidence type="ECO:0000256" key="1">
    <source>
        <dbReference type="SAM" id="SignalP"/>
    </source>
</evidence>
<keyword evidence="3" id="KW-1185">Reference proteome</keyword>
<feature type="chain" id="PRO_5046937616" description="PepSY domain-containing protein" evidence="1">
    <location>
        <begin position="23"/>
        <end position="153"/>
    </location>
</feature>
<comment type="caution">
    <text evidence="2">The sequence shown here is derived from an EMBL/GenBank/DDBJ whole genome shotgun (WGS) entry which is preliminary data.</text>
</comment>
<dbReference type="Proteomes" id="UP000689967">
    <property type="component" value="Unassembled WGS sequence"/>
</dbReference>